<gene>
    <name evidence="4" type="ORF">BVG16_16310</name>
</gene>
<evidence type="ECO:0000259" key="2">
    <source>
        <dbReference type="Pfam" id="PF26078"/>
    </source>
</evidence>
<dbReference type="Proteomes" id="UP000190188">
    <property type="component" value="Unassembled WGS sequence"/>
</dbReference>
<dbReference type="Pfam" id="PF26078">
    <property type="entry name" value="Baseplate_J_M"/>
    <property type="match status" value="1"/>
</dbReference>
<evidence type="ECO:0000313" key="4">
    <source>
        <dbReference type="EMBL" id="OPA76733.1"/>
    </source>
</evidence>
<accession>A0A1T2XAW1</accession>
<evidence type="ECO:0000259" key="1">
    <source>
        <dbReference type="Pfam" id="PF04865"/>
    </source>
</evidence>
<dbReference type="InterPro" id="IPR014507">
    <property type="entry name" value="Baseplate_assembly_J_pred"/>
</dbReference>
<sequence length="373" mass="40013">MNLEQLPDISFVDDDVEKTLNNIITVYEAAEGRRLLPGDPVRLFLLAITQIIVQQRVLINHVKKMDHLKYAFGNFLDHIGARSETNRLAASPAQTTVKFTLSAPRPSAITIPVGTRITGSGSQLFFITKGVAEILPGSLTVDVPCECVQAGTVGNGFLPGQLDTLVDLIPFVATVQNITSSAGGAERESDDSYRERIRTAPEGFSTAGPEGAYQHWAKTASPAIVDVGVSSPSDAVVQVVPLLAGGAPPSQDILDAVAGALNDRRIRPLTDKVVVKAPTMKSFSIEFTYWISRERAAEATAIQAAVIQAVNDYMLWQKSKLGRDINPSELIRRVMVAGASRVNVVKPIFTEVNTSEIATASAPNVTYGGMADD</sequence>
<feature type="domain" description="Baseplate J-like central" evidence="2">
    <location>
        <begin position="205"/>
        <end position="277"/>
    </location>
</feature>
<dbReference type="PANTHER" id="PTHR35862">
    <property type="entry name" value="FELS-2 PROPHAGE PROTEIN"/>
    <property type="match status" value="1"/>
</dbReference>
<comment type="caution">
    <text evidence="4">The sequence shown here is derived from an EMBL/GenBank/DDBJ whole genome shotgun (WGS) entry which is preliminary data.</text>
</comment>
<evidence type="ECO:0000313" key="5">
    <source>
        <dbReference type="Proteomes" id="UP000190188"/>
    </source>
</evidence>
<reference evidence="4 5" key="1">
    <citation type="submission" date="2017-01" db="EMBL/GenBank/DDBJ databases">
        <title>Genome analysis of Paenibacillus selenitrireducens ES3-24.</title>
        <authorList>
            <person name="Xu D."/>
            <person name="Yao R."/>
            <person name="Zheng S."/>
        </authorList>
    </citation>
    <scope>NUCLEOTIDE SEQUENCE [LARGE SCALE GENOMIC DNA]</scope>
    <source>
        <strain evidence="4 5">ES3-24</strain>
    </source>
</reference>
<feature type="domain" description="Baseplate J-like C-terminal" evidence="3">
    <location>
        <begin position="287"/>
        <end position="360"/>
    </location>
</feature>
<dbReference type="Pfam" id="PF26079">
    <property type="entry name" value="Baseplate_J_C"/>
    <property type="match status" value="1"/>
</dbReference>
<dbReference type="InterPro" id="IPR058530">
    <property type="entry name" value="Baseplate_J-like_C"/>
</dbReference>
<dbReference type="OrthoDB" id="9793802at2"/>
<feature type="domain" description="Baseplate protein J-like barrel" evidence="1">
    <location>
        <begin position="96"/>
        <end position="184"/>
    </location>
</feature>
<name>A0A1T2XAW1_9BACL</name>
<protein>
    <submittedName>
        <fullName evidence="4">Baseplate J protein</fullName>
    </submittedName>
</protein>
<dbReference type="Pfam" id="PF04865">
    <property type="entry name" value="Baseplate_J"/>
    <property type="match status" value="1"/>
</dbReference>
<evidence type="ECO:0000259" key="3">
    <source>
        <dbReference type="Pfam" id="PF26079"/>
    </source>
</evidence>
<dbReference type="AlphaFoldDB" id="A0A1T2XAW1"/>
<dbReference type="InterPro" id="IPR006949">
    <property type="entry name" value="Barrel_Baseplate_J-like"/>
</dbReference>
<dbReference type="InterPro" id="IPR058531">
    <property type="entry name" value="Baseplate_J_M"/>
</dbReference>
<dbReference type="PANTHER" id="PTHR35862:SF1">
    <property type="entry name" value="FELS-2 PROPHAGE PROTEIN"/>
    <property type="match status" value="1"/>
</dbReference>
<dbReference type="InterPro" id="IPR052726">
    <property type="entry name" value="Phage_Baseplate_Hub"/>
</dbReference>
<dbReference type="EMBL" id="MSZX01000006">
    <property type="protein sequence ID" value="OPA76733.1"/>
    <property type="molecule type" value="Genomic_DNA"/>
</dbReference>
<dbReference type="STRING" id="1324314.BVG16_16310"/>
<dbReference type="PIRSF" id="PIRSF020481">
    <property type="entry name" value="BAP"/>
    <property type="match status" value="1"/>
</dbReference>
<proteinExistence type="predicted"/>
<keyword evidence="5" id="KW-1185">Reference proteome</keyword>
<organism evidence="4 5">
    <name type="scientific">Paenibacillus selenitireducens</name>
    <dbReference type="NCBI Taxonomy" id="1324314"/>
    <lineage>
        <taxon>Bacteria</taxon>
        <taxon>Bacillati</taxon>
        <taxon>Bacillota</taxon>
        <taxon>Bacilli</taxon>
        <taxon>Bacillales</taxon>
        <taxon>Paenibacillaceae</taxon>
        <taxon>Paenibacillus</taxon>
    </lineage>
</organism>